<dbReference type="InterPro" id="IPR003593">
    <property type="entry name" value="AAA+_ATPase"/>
</dbReference>
<reference evidence="8 9" key="1">
    <citation type="journal article" date="2010" name="Int. J. Syst. Evol. Microbiol.">
        <title>Vagococcus penaei sp. nov., isolated from spoilage microbiota of cooked shrimp (Penaeus vannamei).</title>
        <authorList>
            <person name="Jaffres E."/>
            <person name="Prevost H."/>
            <person name="Rossero A."/>
            <person name="Joffraud J.J."/>
            <person name="Dousset X."/>
        </authorList>
    </citation>
    <scope>NUCLEOTIDE SEQUENCE [LARGE SCALE GENOMIC DNA]</scope>
    <source>
        <strain evidence="8 9">CD276</strain>
    </source>
</reference>
<keyword evidence="4" id="KW-0547">Nucleotide-binding</keyword>
<evidence type="ECO:0000313" key="8">
    <source>
        <dbReference type="EMBL" id="AQP53534.1"/>
    </source>
</evidence>
<dbReference type="InterPro" id="IPR011527">
    <property type="entry name" value="ABC1_TM_dom"/>
</dbReference>
<dbReference type="PANTHER" id="PTHR43394">
    <property type="entry name" value="ATP-DEPENDENT PERMEASE MDL1, MITOCHONDRIAL"/>
    <property type="match status" value="1"/>
</dbReference>
<dbReference type="InterPro" id="IPR027417">
    <property type="entry name" value="P-loop_NTPase"/>
</dbReference>
<dbReference type="OrthoDB" id="9770415at2"/>
<evidence type="ECO:0000256" key="3">
    <source>
        <dbReference type="ARBA" id="ARBA00022692"/>
    </source>
</evidence>
<dbReference type="InterPro" id="IPR039421">
    <property type="entry name" value="Type_1_exporter"/>
</dbReference>
<name>A0A1Q2D585_9ENTE</name>
<accession>A0A1Q2D585</accession>
<keyword evidence="9" id="KW-1185">Reference proteome</keyword>
<dbReference type="Gene3D" id="3.40.50.300">
    <property type="entry name" value="P-loop containing nucleotide triphosphate hydrolases"/>
    <property type="match status" value="1"/>
</dbReference>
<gene>
    <name evidence="8" type="ORF">BW732_04335</name>
</gene>
<evidence type="ECO:0000256" key="6">
    <source>
        <dbReference type="ARBA" id="ARBA00022989"/>
    </source>
</evidence>
<evidence type="ECO:0000256" key="1">
    <source>
        <dbReference type="ARBA" id="ARBA00004651"/>
    </source>
</evidence>
<dbReference type="GO" id="GO:0005524">
    <property type="term" value="F:ATP binding"/>
    <property type="evidence" value="ECO:0007669"/>
    <property type="project" value="UniProtKB-KW"/>
</dbReference>
<dbReference type="PANTHER" id="PTHR43394:SF1">
    <property type="entry name" value="ATP-BINDING CASSETTE SUB-FAMILY B MEMBER 10, MITOCHONDRIAL"/>
    <property type="match status" value="1"/>
</dbReference>
<dbReference type="Pfam" id="PF00005">
    <property type="entry name" value="ABC_tran"/>
    <property type="match status" value="1"/>
</dbReference>
<keyword evidence="5 8" id="KW-0067">ATP-binding</keyword>
<dbReference type="Gene3D" id="1.20.1560.10">
    <property type="entry name" value="ABC transporter type 1, transmembrane domain"/>
    <property type="match status" value="1"/>
</dbReference>
<dbReference type="SMART" id="SM00382">
    <property type="entry name" value="AAA"/>
    <property type="match status" value="1"/>
</dbReference>
<sequence length="577" mass="64076">MPNYVTRYLHFLTNYKLAMILAMGLGLVNGTILVLSTLYIGKAIDTMAQQHHVAFNQLSTILILLLIMTLANSFSQLMIQRLGNRVAYLSTAKFRQATFTHVNKLPIRYFDQHSHGDIMSRFSNDLDLISDATLTIFNSIFSGLTIILISFIAMLFLSPVLTGVVLLSTILMALTNWLIAKYSQQSFADQQQKVGEITGYISEVIPQQKLIKAYRHEAEVETTFNQLNQQLKKIGQRAQFISSLTNPLSRFIDHLGYVAIGSIGGLLILANSATMSVGIISSFILYSGQFSKPLIELSGMMTQIQSALAGLKRIDQLFNEQPEINTGQQTLENCIGEVDFQHVSFSYQAERPLITDFNLSVKPGQTVAIVGKTGAGKSTLVNLLLRFYDCDSGDILLDGVSIYQLPKDVLRQQFGMVLQDTWLFHGTLRENLTLGNPSATEHLIQKSCEDASIEHFIKSLPDGLDTIIGEGNLSLSDGQEQLLTIARTMISQPNMLILDEATSSIDSLTDELIQSALAKLMTGRTSFIIAHRLTTIKNADLIIVMDQGQVVETGTHDNLLKKQNGFYQQLYQAQFTK</sequence>
<evidence type="ECO:0000256" key="5">
    <source>
        <dbReference type="ARBA" id="ARBA00022840"/>
    </source>
</evidence>
<dbReference type="EMBL" id="CP019609">
    <property type="protein sequence ID" value="AQP53534.1"/>
    <property type="molecule type" value="Genomic_DNA"/>
</dbReference>
<protein>
    <submittedName>
        <fullName evidence="8">Sugar ABC transporter ATP-binding protein</fullName>
    </submittedName>
</protein>
<organism evidence="8 9">
    <name type="scientific">Vagococcus penaei</name>
    <dbReference type="NCBI Taxonomy" id="633807"/>
    <lineage>
        <taxon>Bacteria</taxon>
        <taxon>Bacillati</taxon>
        <taxon>Bacillota</taxon>
        <taxon>Bacilli</taxon>
        <taxon>Lactobacillales</taxon>
        <taxon>Enterococcaceae</taxon>
        <taxon>Vagococcus</taxon>
    </lineage>
</organism>
<dbReference type="PROSITE" id="PS50929">
    <property type="entry name" value="ABC_TM1F"/>
    <property type="match status" value="1"/>
</dbReference>
<keyword evidence="6" id="KW-1133">Transmembrane helix</keyword>
<dbReference type="KEGG" id="vpi:BW732_04335"/>
<dbReference type="CDD" id="cd03254">
    <property type="entry name" value="ABCC_Glucan_exporter_like"/>
    <property type="match status" value="1"/>
</dbReference>
<dbReference type="SUPFAM" id="SSF52540">
    <property type="entry name" value="P-loop containing nucleoside triphosphate hydrolases"/>
    <property type="match status" value="1"/>
</dbReference>
<dbReference type="RefSeq" id="WP_077275623.1">
    <property type="nucleotide sequence ID" value="NZ_CP019609.1"/>
</dbReference>
<dbReference type="AlphaFoldDB" id="A0A1Q2D585"/>
<dbReference type="GO" id="GO:0015421">
    <property type="term" value="F:ABC-type oligopeptide transporter activity"/>
    <property type="evidence" value="ECO:0007669"/>
    <property type="project" value="TreeGrafter"/>
</dbReference>
<dbReference type="SUPFAM" id="SSF90123">
    <property type="entry name" value="ABC transporter transmembrane region"/>
    <property type="match status" value="1"/>
</dbReference>
<dbReference type="Pfam" id="PF00664">
    <property type="entry name" value="ABC_membrane"/>
    <property type="match status" value="1"/>
</dbReference>
<evidence type="ECO:0000313" key="9">
    <source>
        <dbReference type="Proteomes" id="UP000188246"/>
    </source>
</evidence>
<dbReference type="CDD" id="cd18547">
    <property type="entry name" value="ABC_6TM_Tm288_like"/>
    <property type="match status" value="1"/>
</dbReference>
<dbReference type="GO" id="GO:0016887">
    <property type="term" value="F:ATP hydrolysis activity"/>
    <property type="evidence" value="ECO:0007669"/>
    <property type="project" value="InterPro"/>
</dbReference>
<evidence type="ECO:0000256" key="7">
    <source>
        <dbReference type="ARBA" id="ARBA00023136"/>
    </source>
</evidence>
<keyword evidence="3" id="KW-0812">Transmembrane</keyword>
<proteinExistence type="predicted"/>
<dbReference type="STRING" id="633807.BW732_04335"/>
<dbReference type="PROSITE" id="PS50893">
    <property type="entry name" value="ABC_TRANSPORTER_2"/>
    <property type="match status" value="1"/>
</dbReference>
<dbReference type="InterPro" id="IPR003439">
    <property type="entry name" value="ABC_transporter-like_ATP-bd"/>
</dbReference>
<dbReference type="FunFam" id="3.40.50.300:FF:000287">
    <property type="entry name" value="Multidrug ABC transporter ATP-binding protein"/>
    <property type="match status" value="1"/>
</dbReference>
<dbReference type="InterPro" id="IPR036640">
    <property type="entry name" value="ABC1_TM_sf"/>
</dbReference>
<keyword evidence="7" id="KW-0472">Membrane</keyword>
<evidence type="ECO:0000256" key="2">
    <source>
        <dbReference type="ARBA" id="ARBA00022448"/>
    </source>
</evidence>
<dbReference type="GO" id="GO:0005886">
    <property type="term" value="C:plasma membrane"/>
    <property type="evidence" value="ECO:0007669"/>
    <property type="project" value="UniProtKB-SubCell"/>
</dbReference>
<dbReference type="Proteomes" id="UP000188246">
    <property type="component" value="Chromosome"/>
</dbReference>
<keyword evidence="2" id="KW-0813">Transport</keyword>
<evidence type="ECO:0000256" key="4">
    <source>
        <dbReference type="ARBA" id="ARBA00022741"/>
    </source>
</evidence>
<comment type="subcellular location">
    <subcellularLocation>
        <location evidence="1">Cell membrane</location>
        <topology evidence="1">Multi-pass membrane protein</topology>
    </subcellularLocation>
</comment>